<sequence>MTTVGTKGDNQSAEITQIDTKLQESSGTISEDEFWISVENNVHDVDDKTDKPQIQRIPLLLLEKNSNKIRYDPVVVSIGPYYHGRSDLASLEKLKIPIAQKFVRACGNNVSSSQLYKEVAKVGDSARKCYEKDAIPFDNESFNKMMFLDACFVLQIMSVYYETESPHDKKNFLRSSDLVFVCRDLLLLENQIPFLVLKLLMKFRFKCEIDGIMLIMNFLDRTAIMPPEGSTCINAIKKFVQRMMGCGVQYDGWEIVMDAPHLLHLAREQFIGSSPKDKNKEISVKWYSNQSVTELESSGIHFRPSQTNRVTDVKFKSHLISSTLTLPPLKVDDSTISLLFNMAAYEMCSQGPSDYRIMSYICLMDSFINHADDVKWLRKRRTLINHLGSDKELAQLFNGIGNDLIFDPYAYADVKWQIENHCKNKARVWIGEWMHDHFSSPWAFLASLGVIFVIALTMVQTYFTVFPP</sequence>
<dbReference type="Gramene" id="OE9A016930T1">
    <property type="protein sequence ID" value="OE9A016930C1"/>
    <property type="gene ID" value="OE9A016930"/>
</dbReference>
<dbReference type="InterPro" id="IPR004158">
    <property type="entry name" value="DUF247_pln"/>
</dbReference>
<feature type="transmembrane region" description="Helical" evidence="1">
    <location>
        <begin position="442"/>
        <end position="465"/>
    </location>
</feature>
<evidence type="ECO:0000256" key="1">
    <source>
        <dbReference type="SAM" id="Phobius"/>
    </source>
</evidence>
<keyword evidence="1" id="KW-0812">Transmembrane</keyword>
<dbReference type="PANTHER" id="PTHR31170">
    <property type="entry name" value="BNAC04G53230D PROTEIN"/>
    <property type="match status" value="1"/>
</dbReference>
<keyword evidence="3" id="KW-1185">Reference proteome</keyword>
<gene>
    <name evidence="2" type="ORF">OLEA9_A016930</name>
</gene>
<comment type="caution">
    <text evidence="2">The sequence shown here is derived from an EMBL/GenBank/DDBJ whole genome shotgun (WGS) entry which is preliminary data.</text>
</comment>
<evidence type="ECO:0000313" key="3">
    <source>
        <dbReference type="Proteomes" id="UP000594638"/>
    </source>
</evidence>
<dbReference type="PANTHER" id="PTHR31170:SF25">
    <property type="entry name" value="BNAA09G04570D PROTEIN"/>
    <property type="match status" value="1"/>
</dbReference>
<dbReference type="Proteomes" id="UP000594638">
    <property type="component" value="Unassembled WGS sequence"/>
</dbReference>
<dbReference type="Pfam" id="PF03140">
    <property type="entry name" value="DUF247"/>
    <property type="match status" value="1"/>
</dbReference>
<dbReference type="AlphaFoldDB" id="A0A8S0QB99"/>
<keyword evidence="1" id="KW-0472">Membrane</keyword>
<name>A0A8S0QB99_OLEEU</name>
<keyword evidence="1" id="KW-1133">Transmembrane helix</keyword>
<protein>
    <submittedName>
        <fullName evidence="2">Uncharacterized protein</fullName>
    </submittedName>
</protein>
<proteinExistence type="predicted"/>
<reference evidence="2 3" key="1">
    <citation type="submission" date="2019-12" db="EMBL/GenBank/DDBJ databases">
        <authorList>
            <person name="Alioto T."/>
            <person name="Alioto T."/>
            <person name="Gomez Garrido J."/>
        </authorList>
    </citation>
    <scope>NUCLEOTIDE SEQUENCE [LARGE SCALE GENOMIC DNA]</scope>
</reference>
<organism evidence="2 3">
    <name type="scientific">Olea europaea subsp. europaea</name>
    <dbReference type="NCBI Taxonomy" id="158383"/>
    <lineage>
        <taxon>Eukaryota</taxon>
        <taxon>Viridiplantae</taxon>
        <taxon>Streptophyta</taxon>
        <taxon>Embryophyta</taxon>
        <taxon>Tracheophyta</taxon>
        <taxon>Spermatophyta</taxon>
        <taxon>Magnoliopsida</taxon>
        <taxon>eudicotyledons</taxon>
        <taxon>Gunneridae</taxon>
        <taxon>Pentapetalae</taxon>
        <taxon>asterids</taxon>
        <taxon>lamiids</taxon>
        <taxon>Lamiales</taxon>
        <taxon>Oleaceae</taxon>
        <taxon>Oleeae</taxon>
        <taxon>Olea</taxon>
    </lineage>
</organism>
<dbReference type="EMBL" id="CACTIH010000683">
    <property type="protein sequence ID" value="CAA2961967.1"/>
    <property type="molecule type" value="Genomic_DNA"/>
</dbReference>
<accession>A0A8S0QB99</accession>
<dbReference type="OrthoDB" id="1849062at2759"/>
<evidence type="ECO:0000313" key="2">
    <source>
        <dbReference type="EMBL" id="CAA2961967.1"/>
    </source>
</evidence>